<keyword evidence="4" id="KW-0597">Phosphoprotein</keyword>
<dbReference type="GO" id="GO:0005886">
    <property type="term" value="C:plasma membrane"/>
    <property type="evidence" value="ECO:0007669"/>
    <property type="project" value="TreeGrafter"/>
</dbReference>
<dbReference type="GO" id="GO:0000155">
    <property type="term" value="F:phosphorelay sensor kinase activity"/>
    <property type="evidence" value="ECO:0007669"/>
    <property type="project" value="InterPro"/>
</dbReference>
<accession>A0A7Y3W5U3</accession>
<dbReference type="InterPro" id="IPR003661">
    <property type="entry name" value="HisK_dim/P_dom"/>
</dbReference>
<evidence type="ECO:0000256" key="1">
    <source>
        <dbReference type="ARBA" id="ARBA00000085"/>
    </source>
</evidence>
<dbReference type="InterPro" id="IPR003594">
    <property type="entry name" value="HATPase_dom"/>
</dbReference>
<dbReference type="InterPro" id="IPR050428">
    <property type="entry name" value="TCS_sensor_his_kinase"/>
</dbReference>
<dbReference type="PROSITE" id="PS50109">
    <property type="entry name" value="HIS_KIN"/>
    <property type="match status" value="1"/>
</dbReference>
<dbReference type="Pfam" id="PF00512">
    <property type="entry name" value="HisKA"/>
    <property type="match status" value="1"/>
</dbReference>
<keyword evidence="8 12" id="KW-1133">Transmembrane helix</keyword>
<dbReference type="CDD" id="cd00075">
    <property type="entry name" value="HATPase"/>
    <property type="match status" value="1"/>
</dbReference>
<dbReference type="SUPFAM" id="SSF55874">
    <property type="entry name" value="ATPase domain of HSP90 chaperone/DNA topoisomerase II/histidine kinase"/>
    <property type="match status" value="1"/>
</dbReference>
<dbReference type="PRINTS" id="PR00344">
    <property type="entry name" value="BCTRLSENSOR"/>
</dbReference>
<comment type="catalytic activity">
    <reaction evidence="1">
        <text>ATP + protein L-histidine = ADP + protein N-phospho-L-histidine.</text>
        <dbReference type="EC" id="2.7.13.3"/>
    </reaction>
</comment>
<dbReference type="SMART" id="SM00387">
    <property type="entry name" value="HATPase_c"/>
    <property type="match status" value="1"/>
</dbReference>
<keyword evidence="7 15" id="KW-0418">Kinase</keyword>
<keyword evidence="5" id="KW-0808">Transferase</keyword>
<feature type="transmembrane region" description="Helical" evidence="12">
    <location>
        <begin position="45"/>
        <end position="68"/>
    </location>
</feature>
<evidence type="ECO:0000256" key="10">
    <source>
        <dbReference type="ARBA" id="ARBA00023136"/>
    </source>
</evidence>
<comment type="subcellular location">
    <subcellularLocation>
        <location evidence="2">Membrane</location>
    </subcellularLocation>
</comment>
<organism evidence="15 16">
    <name type="scientific">Parvularcula mediterranea</name>
    <dbReference type="NCBI Taxonomy" id="2732508"/>
    <lineage>
        <taxon>Bacteria</taxon>
        <taxon>Pseudomonadati</taxon>
        <taxon>Pseudomonadota</taxon>
        <taxon>Alphaproteobacteria</taxon>
        <taxon>Parvularculales</taxon>
        <taxon>Parvularculaceae</taxon>
        <taxon>Parvularcula</taxon>
    </lineage>
</organism>
<dbReference type="InterPro" id="IPR036097">
    <property type="entry name" value="HisK_dim/P_sf"/>
</dbReference>
<evidence type="ECO:0000256" key="4">
    <source>
        <dbReference type="ARBA" id="ARBA00022553"/>
    </source>
</evidence>
<keyword evidence="10 12" id="KW-0472">Membrane</keyword>
<dbReference type="Pfam" id="PF02518">
    <property type="entry name" value="HATPase_c"/>
    <property type="match status" value="1"/>
</dbReference>
<keyword evidence="6 12" id="KW-0812">Transmembrane</keyword>
<evidence type="ECO:0000256" key="8">
    <source>
        <dbReference type="ARBA" id="ARBA00022989"/>
    </source>
</evidence>
<dbReference type="SUPFAM" id="SSF47384">
    <property type="entry name" value="Homodimeric domain of signal transducing histidine kinase"/>
    <property type="match status" value="1"/>
</dbReference>
<dbReference type="SMART" id="SM00388">
    <property type="entry name" value="HisKA"/>
    <property type="match status" value="1"/>
</dbReference>
<evidence type="ECO:0000313" key="16">
    <source>
        <dbReference type="Proteomes" id="UP000536835"/>
    </source>
</evidence>
<dbReference type="InterPro" id="IPR004358">
    <property type="entry name" value="Sig_transdc_His_kin-like_C"/>
</dbReference>
<evidence type="ECO:0000256" key="11">
    <source>
        <dbReference type="SAM" id="MobiDB-lite"/>
    </source>
</evidence>
<evidence type="ECO:0000256" key="6">
    <source>
        <dbReference type="ARBA" id="ARBA00022692"/>
    </source>
</evidence>
<feature type="domain" description="Histidine kinase" evidence="13">
    <location>
        <begin position="298"/>
        <end position="502"/>
    </location>
</feature>
<dbReference type="AlphaFoldDB" id="A0A7Y3W5U3"/>
<evidence type="ECO:0000256" key="2">
    <source>
        <dbReference type="ARBA" id="ARBA00004370"/>
    </source>
</evidence>
<dbReference type="SUPFAM" id="SSF158472">
    <property type="entry name" value="HAMP domain-like"/>
    <property type="match status" value="1"/>
</dbReference>
<dbReference type="PANTHER" id="PTHR45436:SF8">
    <property type="entry name" value="HISTIDINE KINASE"/>
    <property type="match status" value="1"/>
</dbReference>
<dbReference type="CDD" id="cd00082">
    <property type="entry name" value="HisKA"/>
    <property type="match status" value="1"/>
</dbReference>
<feature type="domain" description="HAMP" evidence="14">
    <location>
        <begin position="237"/>
        <end position="290"/>
    </location>
</feature>
<keyword evidence="9" id="KW-0902">Two-component regulatory system</keyword>
<reference evidence="15 16" key="1">
    <citation type="submission" date="2020-05" db="EMBL/GenBank/DDBJ databases">
        <title>Parvularcula mediterraneae sp. nov., isolated from polypropylene straw from shallow seawater of the seashore of Laganas in Zakynthos island, Greece.</title>
        <authorList>
            <person name="Szabo I."/>
            <person name="Al-Omari J."/>
            <person name="Rado J."/>
            <person name="Szerdahelyi G.S."/>
        </authorList>
    </citation>
    <scope>NUCLEOTIDE SEQUENCE [LARGE SCALE GENOMIC DNA]</scope>
    <source>
        <strain evidence="15 16">ZS-1/3</strain>
    </source>
</reference>
<evidence type="ECO:0000256" key="7">
    <source>
        <dbReference type="ARBA" id="ARBA00022777"/>
    </source>
</evidence>
<dbReference type="EC" id="2.7.13.3" evidence="3"/>
<evidence type="ECO:0000259" key="13">
    <source>
        <dbReference type="PROSITE" id="PS50109"/>
    </source>
</evidence>
<evidence type="ECO:0000256" key="12">
    <source>
        <dbReference type="SAM" id="Phobius"/>
    </source>
</evidence>
<dbReference type="Proteomes" id="UP000536835">
    <property type="component" value="Unassembled WGS sequence"/>
</dbReference>
<dbReference type="EMBL" id="JABFCX010000003">
    <property type="protein sequence ID" value="NNU16974.1"/>
    <property type="molecule type" value="Genomic_DNA"/>
</dbReference>
<evidence type="ECO:0000256" key="9">
    <source>
        <dbReference type="ARBA" id="ARBA00023012"/>
    </source>
</evidence>
<evidence type="ECO:0000313" key="15">
    <source>
        <dbReference type="EMBL" id="NNU16974.1"/>
    </source>
</evidence>
<comment type="caution">
    <text evidence="15">The sequence shown here is derived from an EMBL/GenBank/DDBJ whole genome shotgun (WGS) entry which is preliminary data.</text>
</comment>
<dbReference type="PANTHER" id="PTHR45436">
    <property type="entry name" value="SENSOR HISTIDINE KINASE YKOH"/>
    <property type="match status" value="1"/>
</dbReference>
<evidence type="ECO:0000256" key="3">
    <source>
        <dbReference type="ARBA" id="ARBA00012438"/>
    </source>
</evidence>
<dbReference type="CDD" id="cd06225">
    <property type="entry name" value="HAMP"/>
    <property type="match status" value="1"/>
</dbReference>
<dbReference type="InterPro" id="IPR036890">
    <property type="entry name" value="HATPase_C_sf"/>
</dbReference>
<dbReference type="RefSeq" id="WP_173199951.1">
    <property type="nucleotide sequence ID" value="NZ_JABFCX010000003.1"/>
</dbReference>
<feature type="region of interest" description="Disordered" evidence="11">
    <location>
        <begin position="1"/>
        <end position="20"/>
    </location>
</feature>
<evidence type="ECO:0000256" key="5">
    <source>
        <dbReference type="ARBA" id="ARBA00022679"/>
    </source>
</evidence>
<name>A0A7Y3W5U3_9PROT</name>
<dbReference type="InterPro" id="IPR003660">
    <property type="entry name" value="HAMP_dom"/>
</dbReference>
<keyword evidence="16" id="KW-1185">Reference proteome</keyword>
<proteinExistence type="predicted"/>
<dbReference type="PROSITE" id="PS50885">
    <property type="entry name" value="HAMP"/>
    <property type="match status" value="1"/>
</dbReference>
<gene>
    <name evidence="15" type="ORF">HK107_11650</name>
</gene>
<dbReference type="Gene3D" id="1.10.287.130">
    <property type="match status" value="1"/>
</dbReference>
<protein>
    <recommendedName>
        <fullName evidence="3">histidine kinase</fullName>
        <ecNumber evidence="3">2.7.13.3</ecNumber>
    </recommendedName>
</protein>
<dbReference type="InterPro" id="IPR005467">
    <property type="entry name" value="His_kinase_dom"/>
</dbReference>
<sequence length="544" mass="59959">MLGAGGNVAPRQWAEPDPILEDEEEGQRFERLKRKSLFRALQTSAFRYIIFAAALFVVGVVIIGYVVYDSTIGEAFDRVEQELSDELDRLERIAESEGAPNWSGFTALVVEAESNKLPVNTTYMIWLDYGTYASRYQGNLEGVPVPMLRADGAFEFSWARDRPVFSDYEPRRRRYLGLSRTLTFERIAGGPSVEATIVLARDIDALYQLSQTRTDIATRVIGVTLFIAVVLGIVLGRSLITRLDAINRSVEAITEGDLTRRLPSGTSGDEYDNLARNINLMLDRIEQLMTGMKQVSDNIAHDLRSPLTRIKARLDSTLNDIETVDAEERAEVLLTTRGEVERLLKTFNALLSITRIEAGSGALAGTVDIRAVAEEMLELYIPAGDDEGVEIVGELQDVPEIHGSRELISQAIANLLDNALKYARHPEEAGIKTKIILFVAPRPTGGVIMTILDNGPGVSEMDRERITQRFVRLERSRSTQGNGLGLSLVSAIVRRHGGRMTVGRGLPHQEAGRSLTPSNAYGLGIRIAFPGIKAQPAKKSPLGN</sequence>
<dbReference type="Pfam" id="PF00672">
    <property type="entry name" value="HAMP"/>
    <property type="match status" value="1"/>
</dbReference>
<dbReference type="Gene3D" id="6.10.340.10">
    <property type="match status" value="1"/>
</dbReference>
<feature type="transmembrane region" description="Helical" evidence="12">
    <location>
        <begin position="220"/>
        <end position="240"/>
    </location>
</feature>
<dbReference type="Gene3D" id="3.30.565.10">
    <property type="entry name" value="Histidine kinase-like ATPase, C-terminal domain"/>
    <property type="match status" value="1"/>
</dbReference>
<evidence type="ECO:0000259" key="14">
    <source>
        <dbReference type="PROSITE" id="PS50885"/>
    </source>
</evidence>
<dbReference type="SMART" id="SM00304">
    <property type="entry name" value="HAMP"/>
    <property type="match status" value="1"/>
</dbReference>